<protein>
    <submittedName>
        <fullName evidence="2">DUF1840 domain-containing protein</fullName>
    </submittedName>
</protein>
<sequence length="114" mass="12269">MLIRFSCKAYADITMFGEVGLQMLKMMGHSETVPGAILAEDVPAALGNLFDAIETEKTKSAAAPTSSDEDEEDSFIESPVSIGHRAIPLIELLTAAANDKCDVMWQDATNSTFL</sequence>
<dbReference type="EMBL" id="JAJUBC010000011">
    <property type="protein sequence ID" value="MDD1793726.1"/>
    <property type="molecule type" value="Genomic_DNA"/>
</dbReference>
<gene>
    <name evidence="2" type="ORF">LRP50_11350</name>
</gene>
<evidence type="ECO:0000256" key="1">
    <source>
        <dbReference type="SAM" id="MobiDB-lite"/>
    </source>
</evidence>
<comment type="caution">
    <text evidence="2">The sequence shown here is derived from an EMBL/GenBank/DDBJ whole genome shotgun (WGS) entry which is preliminary data.</text>
</comment>
<name>A0ABT5R0D1_9GAMM</name>
<keyword evidence="3" id="KW-1185">Reference proteome</keyword>
<reference evidence="2" key="1">
    <citation type="submission" date="2021-12" db="EMBL/GenBank/DDBJ databases">
        <title>Enterovibrio ZSDZ35 sp. nov. and Enterovibrio ZSDZ42 sp. nov., isolated from coastal seawater in Qingdao.</title>
        <authorList>
            <person name="Zhang P."/>
        </authorList>
    </citation>
    <scope>NUCLEOTIDE SEQUENCE</scope>
    <source>
        <strain evidence="2">ZSDZ42</strain>
    </source>
</reference>
<proteinExistence type="predicted"/>
<evidence type="ECO:0000313" key="2">
    <source>
        <dbReference type="EMBL" id="MDD1793726.1"/>
    </source>
</evidence>
<feature type="region of interest" description="Disordered" evidence="1">
    <location>
        <begin position="57"/>
        <end position="78"/>
    </location>
</feature>
<dbReference type="InterPro" id="IPR014991">
    <property type="entry name" value="DUF1840"/>
</dbReference>
<organism evidence="2 3">
    <name type="scientific">Enterovibrio gelatinilyticus</name>
    <dbReference type="NCBI Taxonomy" id="2899819"/>
    <lineage>
        <taxon>Bacteria</taxon>
        <taxon>Pseudomonadati</taxon>
        <taxon>Pseudomonadota</taxon>
        <taxon>Gammaproteobacteria</taxon>
        <taxon>Vibrionales</taxon>
        <taxon>Vibrionaceae</taxon>
        <taxon>Enterovibrio</taxon>
    </lineage>
</organism>
<dbReference type="Proteomes" id="UP001149400">
    <property type="component" value="Unassembled WGS sequence"/>
</dbReference>
<dbReference type="RefSeq" id="WP_274164577.1">
    <property type="nucleotide sequence ID" value="NZ_JAJUBC010000011.1"/>
</dbReference>
<evidence type="ECO:0000313" key="3">
    <source>
        <dbReference type="Proteomes" id="UP001149400"/>
    </source>
</evidence>
<dbReference type="Pfam" id="PF08895">
    <property type="entry name" value="DUF1840"/>
    <property type="match status" value="1"/>
</dbReference>
<accession>A0ABT5R0D1</accession>